<evidence type="ECO:0000259" key="9">
    <source>
        <dbReference type="Pfam" id="PF13193"/>
    </source>
</evidence>
<dbReference type="Gene3D" id="3.30.300.30">
    <property type="match status" value="1"/>
</dbReference>
<dbReference type="InterPro" id="IPR020845">
    <property type="entry name" value="AMP-binding_CS"/>
</dbReference>
<comment type="catalytic activity">
    <reaction evidence="7">
        <text>a medium-chain fatty acid + ATP + CoA = a medium-chain fatty acyl-CoA + AMP + diphosphate</text>
        <dbReference type="Rhea" id="RHEA:48340"/>
        <dbReference type="ChEBI" id="CHEBI:30616"/>
        <dbReference type="ChEBI" id="CHEBI:33019"/>
        <dbReference type="ChEBI" id="CHEBI:57287"/>
        <dbReference type="ChEBI" id="CHEBI:59558"/>
        <dbReference type="ChEBI" id="CHEBI:90546"/>
        <dbReference type="ChEBI" id="CHEBI:456215"/>
        <dbReference type="EC" id="6.2.1.2"/>
    </reaction>
</comment>
<comment type="similarity">
    <text evidence="1">Belongs to the ATP-dependent AMP-binding enzyme family.</text>
</comment>
<dbReference type="CDD" id="cd05917">
    <property type="entry name" value="FACL_like_2"/>
    <property type="match status" value="1"/>
</dbReference>
<dbReference type="EC" id="6.2.1.2" evidence="4"/>
<dbReference type="InterPro" id="IPR025110">
    <property type="entry name" value="AMP-bd_C"/>
</dbReference>
<dbReference type="SUPFAM" id="SSF56801">
    <property type="entry name" value="Acetyl-CoA synthetase-like"/>
    <property type="match status" value="1"/>
</dbReference>
<keyword evidence="2" id="KW-0436">Ligase</keyword>
<evidence type="ECO:0000256" key="1">
    <source>
        <dbReference type="ARBA" id="ARBA00006432"/>
    </source>
</evidence>
<evidence type="ECO:0000256" key="3">
    <source>
        <dbReference type="ARBA" id="ARBA00037247"/>
    </source>
</evidence>
<keyword evidence="11" id="KW-1185">Reference proteome</keyword>
<dbReference type="STRING" id="307972.A0A2G8KNY3"/>
<dbReference type="FunFam" id="3.30.300.30:FF:000008">
    <property type="entry name" value="2,3-dihydroxybenzoate-AMP ligase"/>
    <property type="match status" value="1"/>
</dbReference>
<dbReference type="AlphaFoldDB" id="A0A2G8KNY3"/>
<sequence>MGWGKEVGPRVGEGVKWLDSLPDSQDSNIPVKTVIGGQLEYSNTKSLNRNRKNTQLEESYYHSTSNIPLLGKTIGRMLDETVAKYPDRTAYVFPKDDKRRTFRQLQDEVDRLAAGFLSLGLKKGDRVGMWGPNTLEWILTQYATAKVGLIMVNMNPGYRTSELEYALKKVGVKAIVSAQSFKTQDYYSMIHEICPEIAEATPGHHLKSKNLPELESVIMLGSGNFKGALMFDDVMDLARDEHRKEAAEIAKTLQFDDPINIQFTSGTTGFPKGATLSHQNILNNSNFVGFGIKYHEKHHTICCPVPLYHCFGMVLASMCVVTHGATCVFPSPSFEPEPTLQAVEKEKCTSLYGTPTMFIDMLNHANFKNYDVSSLSTGIMAGSPCPVEIMKQCISKMNMHDVMIAYGLTEPVRNQFTCLGDPVELTTSTVGKALDHVQVLSISSNLHIYCFSSTVFKHARTLLVPPVESHRPHGRQHRTGEYPGELCISGYCVMRGYWNDDAKTREAIDEEGWFHSGDLARMDENGYCRIVGRIKDLIIRGGENVYPTEIEQFLYKHPKIEDVQVIGLPDKRMGEEVCACIKVKAGETVTPEEIKDFCKGQIAHFKIPRYIEFVEEYPMTVTLKIQKYLMRQELTKKLNLSS</sequence>
<dbReference type="GO" id="GO:0031956">
    <property type="term" value="F:medium-chain fatty acid-CoA ligase activity"/>
    <property type="evidence" value="ECO:0007669"/>
    <property type="project" value="UniProtKB-EC"/>
</dbReference>
<name>A0A2G8KNY3_STIJA</name>
<feature type="domain" description="AMP-dependent synthetase/ligase" evidence="8">
    <location>
        <begin position="79"/>
        <end position="439"/>
    </location>
</feature>
<dbReference type="Pfam" id="PF13193">
    <property type="entry name" value="AMP-binding_C"/>
    <property type="match status" value="1"/>
</dbReference>
<dbReference type="PANTHER" id="PTHR43201">
    <property type="entry name" value="ACYL-COA SYNTHETASE"/>
    <property type="match status" value="1"/>
</dbReference>
<comment type="function">
    <text evidence="3">Acyl-CoA synthases catalyze the initial reaction in fatty acid metabolism, by forming a thioester with CoA. Has some preference toward medium-chain substrates. Plays a role in adipocyte differentiation.</text>
</comment>
<comment type="caution">
    <text evidence="10">The sequence shown here is derived from an EMBL/GenBank/DDBJ whole genome shotgun (WGS) entry which is preliminary data.</text>
</comment>
<evidence type="ECO:0000256" key="5">
    <source>
        <dbReference type="ARBA" id="ARBA00039638"/>
    </source>
</evidence>
<evidence type="ECO:0000256" key="6">
    <source>
        <dbReference type="ARBA" id="ARBA00047319"/>
    </source>
</evidence>
<dbReference type="Gene3D" id="3.40.50.980">
    <property type="match status" value="2"/>
</dbReference>
<dbReference type="Proteomes" id="UP000230750">
    <property type="component" value="Unassembled WGS sequence"/>
</dbReference>
<evidence type="ECO:0000256" key="4">
    <source>
        <dbReference type="ARBA" id="ARBA00039009"/>
    </source>
</evidence>
<dbReference type="InterPro" id="IPR000873">
    <property type="entry name" value="AMP-dep_synth/lig_dom"/>
</dbReference>
<dbReference type="Pfam" id="PF00501">
    <property type="entry name" value="AMP-binding"/>
    <property type="match status" value="1"/>
</dbReference>
<gene>
    <name evidence="10" type="ORF">BSL78_13398</name>
</gene>
<dbReference type="OrthoDB" id="10253115at2759"/>
<feature type="domain" description="AMP-binding enzyme C-terminal" evidence="9">
    <location>
        <begin position="549"/>
        <end position="622"/>
    </location>
</feature>
<dbReference type="Gene3D" id="2.30.38.10">
    <property type="entry name" value="Luciferase, Domain 3"/>
    <property type="match status" value="1"/>
</dbReference>
<organism evidence="10 11">
    <name type="scientific">Stichopus japonicus</name>
    <name type="common">Sea cucumber</name>
    <dbReference type="NCBI Taxonomy" id="307972"/>
    <lineage>
        <taxon>Eukaryota</taxon>
        <taxon>Metazoa</taxon>
        <taxon>Echinodermata</taxon>
        <taxon>Eleutherozoa</taxon>
        <taxon>Echinozoa</taxon>
        <taxon>Holothuroidea</taxon>
        <taxon>Aspidochirotacea</taxon>
        <taxon>Aspidochirotida</taxon>
        <taxon>Stichopodidae</taxon>
        <taxon>Apostichopus</taxon>
    </lineage>
</organism>
<dbReference type="FunFam" id="3.40.50.12780:FF:000003">
    <property type="entry name" value="Long-chain-fatty-acid--CoA ligase FadD"/>
    <property type="match status" value="1"/>
</dbReference>
<comment type="catalytic activity">
    <reaction evidence="6">
        <text>octanoate + ATP + CoA = octanoyl-CoA + AMP + diphosphate</text>
        <dbReference type="Rhea" id="RHEA:33631"/>
        <dbReference type="ChEBI" id="CHEBI:25646"/>
        <dbReference type="ChEBI" id="CHEBI:30616"/>
        <dbReference type="ChEBI" id="CHEBI:33019"/>
        <dbReference type="ChEBI" id="CHEBI:57287"/>
        <dbReference type="ChEBI" id="CHEBI:57386"/>
        <dbReference type="ChEBI" id="CHEBI:456215"/>
    </reaction>
</comment>
<dbReference type="PANTHER" id="PTHR43201:SF5">
    <property type="entry name" value="MEDIUM-CHAIN ACYL-COA LIGASE ACSF2, MITOCHONDRIAL"/>
    <property type="match status" value="1"/>
</dbReference>
<dbReference type="GO" id="GO:0006631">
    <property type="term" value="P:fatty acid metabolic process"/>
    <property type="evidence" value="ECO:0007669"/>
    <property type="project" value="TreeGrafter"/>
</dbReference>
<evidence type="ECO:0000256" key="7">
    <source>
        <dbReference type="ARBA" id="ARBA00048277"/>
    </source>
</evidence>
<reference evidence="10 11" key="1">
    <citation type="journal article" date="2017" name="PLoS Biol.">
        <title>The sea cucumber genome provides insights into morphological evolution and visceral regeneration.</title>
        <authorList>
            <person name="Zhang X."/>
            <person name="Sun L."/>
            <person name="Yuan J."/>
            <person name="Sun Y."/>
            <person name="Gao Y."/>
            <person name="Zhang L."/>
            <person name="Li S."/>
            <person name="Dai H."/>
            <person name="Hamel J.F."/>
            <person name="Liu C."/>
            <person name="Yu Y."/>
            <person name="Liu S."/>
            <person name="Lin W."/>
            <person name="Guo K."/>
            <person name="Jin S."/>
            <person name="Xu P."/>
            <person name="Storey K.B."/>
            <person name="Huan P."/>
            <person name="Zhang T."/>
            <person name="Zhou Y."/>
            <person name="Zhang J."/>
            <person name="Lin C."/>
            <person name="Li X."/>
            <person name="Xing L."/>
            <person name="Huo D."/>
            <person name="Sun M."/>
            <person name="Wang L."/>
            <person name="Mercier A."/>
            <person name="Li F."/>
            <person name="Yang H."/>
            <person name="Xiang J."/>
        </authorList>
    </citation>
    <scope>NUCLEOTIDE SEQUENCE [LARGE SCALE GENOMIC DNA]</scope>
    <source>
        <strain evidence="10">Shaxun</strain>
        <tissue evidence="10">Muscle</tissue>
    </source>
</reference>
<dbReference type="InterPro" id="IPR045851">
    <property type="entry name" value="AMP-bd_C_sf"/>
</dbReference>
<evidence type="ECO:0000259" key="8">
    <source>
        <dbReference type="Pfam" id="PF00501"/>
    </source>
</evidence>
<protein>
    <recommendedName>
        <fullName evidence="5">Medium-chain acyl-CoA ligase ACSF2, mitochondrial</fullName>
        <ecNumber evidence="4">6.2.1.2</ecNumber>
    </recommendedName>
</protein>
<dbReference type="PROSITE" id="PS00455">
    <property type="entry name" value="AMP_BINDING"/>
    <property type="match status" value="1"/>
</dbReference>
<accession>A0A2G8KNY3</accession>
<evidence type="ECO:0000256" key="2">
    <source>
        <dbReference type="ARBA" id="ARBA00022598"/>
    </source>
</evidence>
<proteinExistence type="inferred from homology"/>
<evidence type="ECO:0000313" key="10">
    <source>
        <dbReference type="EMBL" id="PIK49722.1"/>
    </source>
</evidence>
<dbReference type="EMBL" id="MRZV01000450">
    <property type="protein sequence ID" value="PIK49722.1"/>
    <property type="molecule type" value="Genomic_DNA"/>
</dbReference>
<evidence type="ECO:0000313" key="11">
    <source>
        <dbReference type="Proteomes" id="UP000230750"/>
    </source>
</evidence>